<gene>
    <name evidence="2" type="ORF">ACFFJ3_00470</name>
</gene>
<proteinExistence type="predicted"/>
<organism evidence="2 3">
    <name type="scientific">Serratia aquatilis</name>
    <dbReference type="NCBI Taxonomy" id="1737515"/>
    <lineage>
        <taxon>Bacteria</taxon>
        <taxon>Pseudomonadati</taxon>
        <taxon>Pseudomonadota</taxon>
        <taxon>Gammaproteobacteria</taxon>
        <taxon>Enterobacterales</taxon>
        <taxon>Yersiniaceae</taxon>
        <taxon>Serratia</taxon>
    </lineage>
</organism>
<sequence length="343" mass="40010">MSQQQDPILRLKKSIASTISDYRHQPDSGIDAIHVDKWISQFNQNDREFVLTQTDELLKIFYITEQKYDDFVTAIIKRPANEEYFLGYSFLDIQASGNSQHEILEKMQLAANEHGRFKLLTINSFTKKENLRNKFIYQDDLSFSAKKALSDITAFCEGNDIRNADIIIAFFIQFSSGKHYLLTELKKRLESRNINISISRMSVMGRGFLLENRLTYSKQSDVFWPRENLIEIPQWATTPTYVGEYRNGFIEGDVFKNSENRDRYEKILTEKGFLILEHSLERKPSLKPLGFKTYHGLGFGGSVFSYRNCPNNTPLVFWWGTYEHTGNKALDCWYPLMKRAGYE</sequence>
<name>A0ABV6E7M0_9GAMM</name>
<dbReference type="Proteomes" id="UP001589792">
    <property type="component" value="Unassembled WGS sequence"/>
</dbReference>
<keyword evidence="3" id="KW-1185">Reference proteome</keyword>
<comment type="caution">
    <text evidence="2">The sequence shown here is derived from an EMBL/GenBank/DDBJ whole genome shotgun (WGS) entry which is preliminary data.</text>
</comment>
<reference evidence="2 3" key="1">
    <citation type="submission" date="2024-09" db="EMBL/GenBank/DDBJ databases">
        <authorList>
            <person name="Sun Q."/>
            <person name="Mori K."/>
        </authorList>
    </citation>
    <scope>NUCLEOTIDE SEQUENCE [LARGE SCALE GENOMIC DNA]</scope>
    <source>
        <strain evidence="2 3">CCM 8626</strain>
    </source>
</reference>
<dbReference type="RefSeq" id="WP_380671889.1">
    <property type="nucleotide sequence ID" value="NZ_CP173186.1"/>
</dbReference>
<evidence type="ECO:0000313" key="2">
    <source>
        <dbReference type="EMBL" id="MFC0224995.1"/>
    </source>
</evidence>
<accession>A0ABV6E7M0</accession>
<evidence type="ECO:0000313" key="3">
    <source>
        <dbReference type="Proteomes" id="UP001589792"/>
    </source>
</evidence>
<dbReference type="EMBL" id="JBHLXG010000003">
    <property type="protein sequence ID" value="MFC0224995.1"/>
    <property type="molecule type" value="Genomic_DNA"/>
</dbReference>
<dbReference type="Pfam" id="PF24390">
    <property type="entry name" value="PRTase-CE"/>
    <property type="match status" value="1"/>
</dbReference>
<evidence type="ECO:0000259" key="1">
    <source>
        <dbReference type="Pfam" id="PF24390"/>
    </source>
</evidence>
<protein>
    <recommendedName>
        <fullName evidence="1">PRTase-CE domain-containing protein</fullName>
    </recommendedName>
</protein>
<feature type="domain" description="PRTase-CE" evidence="1">
    <location>
        <begin position="35"/>
        <end position="339"/>
    </location>
</feature>
<dbReference type="InterPro" id="IPR056920">
    <property type="entry name" value="PRTase-CE"/>
</dbReference>